<keyword evidence="2" id="KW-1185">Reference proteome</keyword>
<dbReference type="PANTHER" id="PTHR33240:SF17">
    <property type="entry name" value="EUKARYOTIC PEPTIDE CHAIN RELEASE FACTOR GTP-BINDING SUBUNIT-LIKE"/>
    <property type="match status" value="1"/>
</dbReference>
<sequence>PEPYNEGLLTGFDESPTQPIGIIILPTTFHDGTTNASRRTVLVKYLVVSCPSIYNCIMGRPTLVSLGAVPSTVHLKMKYHNSENRVITIKASIKRTRAVMKTLWGPNLT</sequence>
<accession>A0A392S3L4</accession>
<evidence type="ECO:0000313" key="2">
    <source>
        <dbReference type="Proteomes" id="UP000265520"/>
    </source>
</evidence>
<name>A0A392S3L4_9FABA</name>
<dbReference type="AlphaFoldDB" id="A0A392S3L4"/>
<dbReference type="Proteomes" id="UP000265520">
    <property type="component" value="Unassembled WGS sequence"/>
</dbReference>
<organism evidence="1 2">
    <name type="scientific">Trifolium medium</name>
    <dbReference type="NCBI Taxonomy" id="97028"/>
    <lineage>
        <taxon>Eukaryota</taxon>
        <taxon>Viridiplantae</taxon>
        <taxon>Streptophyta</taxon>
        <taxon>Embryophyta</taxon>
        <taxon>Tracheophyta</taxon>
        <taxon>Spermatophyta</taxon>
        <taxon>Magnoliopsida</taxon>
        <taxon>eudicotyledons</taxon>
        <taxon>Gunneridae</taxon>
        <taxon>Pentapetalae</taxon>
        <taxon>rosids</taxon>
        <taxon>fabids</taxon>
        <taxon>Fabales</taxon>
        <taxon>Fabaceae</taxon>
        <taxon>Papilionoideae</taxon>
        <taxon>50 kb inversion clade</taxon>
        <taxon>NPAAA clade</taxon>
        <taxon>Hologalegina</taxon>
        <taxon>IRL clade</taxon>
        <taxon>Trifolieae</taxon>
        <taxon>Trifolium</taxon>
    </lineage>
</organism>
<reference evidence="1 2" key="1">
    <citation type="journal article" date="2018" name="Front. Plant Sci.">
        <title>Red Clover (Trifolium pratense) and Zigzag Clover (T. medium) - A Picture of Genomic Similarities and Differences.</title>
        <authorList>
            <person name="Dluhosova J."/>
            <person name="Istvanek J."/>
            <person name="Nedelnik J."/>
            <person name="Repkova J."/>
        </authorList>
    </citation>
    <scope>NUCLEOTIDE SEQUENCE [LARGE SCALE GENOMIC DNA]</scope>
    <source>
        <strain evidence="2">cv. 10/8</strain>
        <tissue evidence="1">Leaf</tissue>
    </source>
</reference>
<dbReference type="EMBL" id="LXQA010306524">
    <property type="protein sequence ID" value="MCI42600.1"/>
    <property type="molecule type" value="Genomic_DNA"/>
</dbReference>
<protein>
    <submittedName>
        <fullName evidence="1">Uncharacterized protein</fullName>
    </submittedName>
</protein>
<evidence type="ECO:0000313" key="1">
    <source>
        <dbReference type="EMBL" id="MCI42600.1"/>
    </source>
</evidence>
<proteinExistence type="predicted"/>
<feature type="non-terminal residue" evidence="1">
    <location>
        <position position="1"/>
    </location>
</feature>
<dbReference type="PANTHER" id="PTHR33240">
    <property type="entry name" value="OS08G0508500 PROTEIN"/>
    <property type="match status" value="1"/>
</dbReference>
<comment type="caution">
    <text evidence="1">The sequence shown here is derived from an EMBL/GenBank/DDBJ whole genome shotgun (WGS) entry which is preliminary data.</text>
</comment>